<dbReference type="SUPFAM" id="SSF51905">
    <property type="entry name" value="FAD/NAD(P)-binding domain"/>
    <property type="match status" value="1"/>
</dbReference>
<evidence type="ECO:0000256" key="2">
    <source>
        <dbReference type="ARBA" id="ARBA00023002"/>
    </source>
</evidence>
<proteinExistence type="predicted"/>
<dbReference type="AlphaFoldDB" id="A0A1C3EK92"/>
<dbReference type="NCBIfam" id="TIGR03467">
    <property type="entry name" value="HpnE"/>
    <property type="match status" value="1"/>
</dbReference>
<protein>
    <recommendedName>
        <fullName evidence="3">Amine oxidase domain-containing protein</fullName>
    </recommendedName>
</protein>
<dbReference type="InterPro" id="IPR002937">
    <property type="entry name" value="Amino_oxidase"/>
</dbReference>
<dbReference type="PANTHER" id="PTHR42923:SF47">
    <property type="entry name" value="BLR3003 PROTEIN"/>
    <property type="match status" value="1"/>
</dbReference>
<dbReference type="InterPro" id="IPR036188">
    <property type="entry name" value="FAD/NAD-bd_sf"/>
</dbReference>
<name>A0A1C3EK92_9PLAN</name>
<dbReference type="RefSeq" id="WP_068846789.1">
    <property type="nucleotide sequence ID" value="NZ_LYDR01000050.1"/>
</dbReference>
<dbReference type="InterPro" id="IPR001613">
    <property type="entry name" value="Flavin_amine_oxidase"/>
</dbReference>
<dbReference type="PRINTS" id="PR00757">
    <property type="entry name" value="AMINEOXDASEF"/>
</dbReference>
<evidence type="ECO:0000259" key="3">
    <source>
        <dbReference type="Pfam" id="PF01593"/>
    </source>
</evidence>
<reference evidence="4 5" key="1">
    <citation type="submission" date="2016-05" db="EMBL/GenBank/DDBJ databases">
        <title>Genomic and physiological characterization of Planctopirus sp. isolated from fresh water lake.</title>
        <authorList>
            <person name="Subhash Y."/>
            <person name="Ramana C."/>
        </authorList>
    </citation>
    <scope>NUCLEOTIDE SEQUENCE [LARGE SCALE GENOMIC DNA]</scope>
    <source>
        <strain evidence="4 5">JC280</strain>
    </source>
</reference>
<keyword evidence="5" id="KW-1185">Reference proteome</keyword>
<gene>
    <name evidence="4" type="ORF">A6X21_18150</name>
</gene>
<dbReference type="GO" id="GO:0016491">
    <property type="term" value="F:oxidoreductase activity"/>
    <property type="evidence" value="ECO:0007669"/>
    <property type="project" value="UniProtKB-KW"/>
</dbReference>
<comment type="caution">
    <text evidence="4">The sequence shown here is derived from an EMBL/GenBank/DDBJ whole genome shotgun (WGS) entry which is preliminary data.</text>
</comment>
<organism evidence="4 5">
    <name type="scientific">Planctopirus hydrillae</name>
    <dbReference type="NCBI Taxonomy" id="1841610"/>
    <lineage>
        <taxon>Bacteria</taxon>
        <taxon>Pseudomonadati</taxon>
        <taxon>Planctomycetota</taxon>
        <taxon>Planctomycetia</taxon>
        <taxon>Planctomycetales</taxon>
        <taxon>Planctomycetaceae</taxon>
        <taxon>Planctopirus</taxon>
    </lineage>
</organism>
<dbReference type="STRING" id="1841610.A6X21_18150"/>
<keyword evidence="2" id="KW-0560">Oxidoreductase</keyword>
<comment type="cofactor">
    <cofactor evidence="1">
        <name>FAD</name>
        <dbReference type="ChEBI" id="CHEBI:57692"/>
    </cofactor>
</comment>
<dbReference type="EMBL" id="LYDR01000050">
    <property type="protein sequence ID" value="ODA33652.1"/>
    <property type="molecule type" value="Genomic_DNA"/>
</dbReference>
<evidence type="ECO:0000256" key="1">
    <source>
        <dbReference type="ARBA" id="ARBA00001974"/>
    </source>
</evidence>
<evidence type="ECO:0000313" key="5">
    <source>
        <dbReference type="Proteomes" id="UP000094828"/>
    </source>
</evidence>
<dbReference type="InterPro" id="IPR050464">
    <property type="entry name" value="Zeta_carotene_desat/Oxidored"/>
</dbReference>
<dbReference type="Proteomes" id="UP000094828">
    <property type="component" value="Unassembled WGS sequence"/>
</dbReference>
<dbReference type="Gene3D" id="3.50.50.60">
    <property type="entry name" value="FAD/NAD(P)-binding domain"/>
    <property type="match status" value="1"/>
</dbReference>
<dbReference type="Pfam" id="PF01593">
    <property type="entry name" value="Amino_oxidase"/>
    <property type="match status" value="1"/>
</dbReference>
<dbReference type="OrthoDB" id="9814556at2"/>
<sequence>MPGGFARDGSAHATIHWEQIGVQHQATSPGRAITVERVTIVGGGLAGMAAAAALVHHQVPIRLLESRPRLGGRASSFRDQVTGEAIDNCQHVAMGCCTNFIRFCEMTGIRQHFEPARELYFFGPQGEMTKFAASRLPAPLHLAGAFFRLSYLSLSEKLALGRALSRLAVATETSITFADWLKHQRQPRRVIDHFWNVVLVSALSESLDRIGLQQARKVFVDGFLRNPQGWVVEIPQQPLEELWAGPVRQYLEANHGLVEVGQGVAKVELCNVSHPHSQANGWRVTGLTMRDSRMIPTGEMIVALPWYRLGEIFPEESPLAEIITQARQLEAAPISSVHLWYDRPITDLPHATFVSGLCQWLFIKPRQAGAAEHPQQTARYGYQVVISASRVLAGQSQEKIIEQVENELKGYFPALGDAHRVHARVVTEHKAVFSPLVGSEALRPAQQSPIANLQLAGDWTKTGWPATMEGAVRSGFLAAENVLRRLDQPAKVLVEDLPTSRLPRLLWGKLG</sequence>
<dbReference type="PANTHER" id="PTHR42923">
    <property type="entry name" value="PROTOPORPHYRINOGEN OXIDASE"/>
    <property type="match status" value="1"/>
</dbReference>
<accession>A0A1C3EK92</accession>
<evidence type="ECO:0000313" key="4">
    <source>
        <dbReference type="EMBL" id="ODA33652.1"/>
    </source>
</evidence>
<dbReference type="InterPro" id="IPR017830">
    <property type="entry name" value="SQase_HpnE"/>
</dbReference>
<feature type="domain" description="Amine oxidase" evidence="3">
    <location>
        <begin position="45"/>
        <end position="483"/>
    </location>
</feature>